<evidence type="ECO:0000313" key="1">
    <source>
        <dbReference type="EMBL" id="KAA9153814.1"/>
    </source>
</evidence>
<evidence type="ECO:0000313" key="2">
    <source>
        <dbReference type="Proteomes" id="UP000319769"/>
    </source>
</evidence>
<protein>
    <submittedName>
        <fullName evidence="1">Uncharacterized protein</fullName>
    </submittedName>
</protein>
<dbReference type="Proteomes" id="UP000319769">
    <property type="component" value="Unassembled WGS sequence"/>
</dbReference>
<dbReference type="AlphaFoldDB" id="A0A5N0UV96"/>
<reference evidence="1" key="1">
    <citation type="submission" date="2019-09" db="EMBL/GenBank/DDBJ databases">
        <authorList>
            <person name="Teo W.F.A."/>
            <person name="Duangmal K."/>
        </authorList>
    </citation>
    <scope>NUCLEOTIDE SEQUENCE [LARGE SCALE GENOMIC DNA]</scope>
    <source>
        <strain evidence="1">K81G1</strain>
    </source>
</reference>
<keyword evidence="2" id="KW-1185">Reference proteome</keyword>
<sequence>MPGCEQGCESVFSVALPGGTRLEGLQAGTSAYLAYWDGAALRDSTQVQGTDGFPYSQVKGALCLADRCTVSFGYGAHAGAVAAVRLGSKITVTGKAEGVAADVRDLNGDNEPDAVVRQSTYEPDFATGPQYWETYLGHDGHLVLTGCTPPGADEPAKASVNGCPDMA</sequence>
<proteinExistence type="predicted"/>
<accession>A0A5N0UV96</accession>
<name>A0A5N0UV96_9PSEU</name>
<gene>
    <name evidence="1" type="ORF">FPZ12_033645</name>
</gene>
<comment type="caution">
    <text evidence="1">The sequence shown here is derived from an EMBL/GenBank/DDBJ whole genome shotgun (WGS) entry which is preliminary data.</text>
</comment>
<dbReference type="OrthoDB" id="5180294at2"/>
<dbReference type="EMBL" id="VMNW02000072">
    <property type="protein sequence ID" value="KAA9153814.1"/>
    <property type="molecule type" value="Genomic_DNA"/>
</dbReference>
<organism evidence="1 2">
    <name type="scientific">Amycolatopsis acidicola</name>
    <dbReference type="NCBI Taxonomy" id="2596893"/>
    <lineage>
        <taxon>Bacteria</taxon>
        <taxon>Bacillati</taxon>
        <taxon>Actinomycetota</taxon>
        <taxon>Actinomycetes</taxon>
        <taxon>Pseudonocardiales</taxon>
        <taxon>Pseudonocardiaceae</taxon>
        <taxon>Amycolatopsis</taxon>
    </lineage>
</organism>